<comment type="caution">
    <text evidence="4">The sequence shown here is derived from an EMBL/GenBank/DDBJ whole genome shotgun (WGS) entry which is preliminary data.</text>
</comment>
<keyword evidence="3" id="KW-0560">Oxidoreductase</keyword>
<dbReference type="InterPro" id="IPR002347">
    <property type="entry name" value="SDR_fam"/>
</dbReference>
<dbReference type="PANTHER" id="PTHR24320:SF154">
    <property type="entry name" value="OXIDOREDUCTASE, SHORT-CHAIN DEHYDROGENASE_REDUCTASE FAMILY (AFU_ORTHOLOGUE AFUA_2G04560)"/>
    <property type="match status" value="1"/>
</dbReference>
<dbReference type="Pfam" id="PF00106">
    <property type="entry name" value="adh_short"/>
    <property type="match status" value="1"/>
</dbReference>
<evidence type="ECO:0000256" key="2">
    <source>
        <dbReference type="ARBA" id="ARBA00022857"/>
    </source>
</evidence>
<evidence type="ECO:0000313" key="4">
    <source>
        <dbReference type="EMBL" id="KAJ5556106.1"/>
    </source>
</evidence>
<dbReference type="GO" id="GO:0016491">
    <property type="term" value="F:oxidoreductase activity"/>
    <property type="evidence" value="ECO:0007669"/>
    <property type="project" value="UniProtKB-KW"/>
</dbReference>
<comment type="similarity">
    <text evidence="1">Belongs to the short-chain dehydrogenases/reductases (SDR) family.</text>
</comment>
<keyword evidence="5" id="KW-1185">Reference proteome</keyword>
<gene>
    <name evidence="4" type="ORF">N7494_000021</name>
</gene>
<dbReference type="InterPro" id="IPR036291">
    <property type="entry name" value="NAD(P)-bd_dom_sf"/>
</dbReference>
<sequence length="304" mass="33514">MPLKYDPDMDIPDLAGQSIFITGGTGGLGAYSALELAKHNPAHIYISGRNLKRAESIIAQVQSNKASNVTKVTFIECDLSSLSSVQRAAEQFLTQTPNPRLDTLMCNAGIMTRPPATSKDGYEIQFATNHLGHALLIRKFLPLIEKTASEGGHGRIIILSSSAWGLHPSGGIQFGRLRTGQDFPAKLANLLYARELARRYPHLTCVSVHPGIVETGLFDEISFKNRMLMYLAFWWVMVQPHQGAYSQLWAATRPKEELVNGCFYLPVGKLGDGGLGRKARIGKGTLARKLWDWTEDVLNEFEGC</sequence>
<evidence type="ECO:0000313" key="5">
    <source>
        <dbReference type="Proteomes" id="UP001220324"/>
    </source>
</evidence>
<dbReference type="SUPFAM" id="SSF51735">
    <property type="entry name" value="NAD(P)-binding Rossmann-fold domains"/>
    <property type="match status" value="1"/>
</dbReference>
<dbReference type="Gene3D" id="3.40.50.720">
    <property type="entry name" value="NAD(P)-binding Rossmann-like Domain"/>
    <property type="match status" value="1"/>
</dbReference>
<dbReference type="PANTHER" id="PTHR24320">
    <property type="entry name" value="RETINOL DEHYDROGENASE"/>
    <property type="match status" value="1"/>
</dbReference>
<dbReference type="Proteomes" id="UP001220324">
    <property type="component" value="Unassembled WGS sequence"/>
</dbReference>
<evidence type="ECO:0000256" key="3">
    <source>
        <dbReference type="ARBA" id="ARBA00023002"/>
    </source>
</evidence>
<evidence type="ECO:0008006" key="6">
    <source>
        <dbReference type="Google" id="ProtNLM"/>
    </source>
</evidence>
<protein>
    <recommendedName>
        <fullName evidence="6">Oxidoreductase</fullName>
    </recommendedName>
</protein>
<dbReference type="PRINTS" id="PR00081">
    <property type="entry name" value="GDHRDH"/>
</dbReference>
<evidence type="ECO:0000256" key="1">
    <source>
        <dbReference type="ARBA" id="ARBA00006484"/>
    </source>
</evidence>
<keyword evidence="2" id="KW-0521">NADP</keyword>
<organism evidence="4 5">
    <name type="scientific">Penicillium frequentans</name>
    <dbReference type="NCBI Taxonomy" id="3151616"/>
    <lineage>
        <taxon>Eukaryota</taxon>
        <taxon>Fungi</taxon>
        <taxon>Dikarya</taxon>
        <taxon>Ascomycota</taxon>
        <taxon>Pezizomycotina</taxon>
        <taxon>Eurotiomycetes</taxon>
        <taxon>Eurotiomycetidae</taxon>
        <taxon>Eurotiales</taxon>
        <taxon>Aspergillaceae</taxon>
        <taxon>Penicillium</taxon>
    </lineage>
</organism>
<accession>A0AAD6D5C7</accession>
<proteinExistence type="inferred from homology"/>
<dbReference type="AlphaFoldDB" id="A0AAD6D5C7"/>
<dbReference type="EMBL" id="JAQIZZ010000001">
    <property type="protein sequence ID" value="KAJ5556106.1"/>
    <property type="molecule type" value="Genomic_DNA"/>
</dbReference>
<name>A0AAD6D5C7_9EURO</name>
<reference evidence="4 5" key="1">
    <citation type="journal article" date="2023" name="IMA Fungus">
        <title>Comparative genomic study of the Penicillium genus elucidates a diverse pangenome and 15 lateral gene transfer events.</title>
        <authorList>
            <person name="Petersen C."/>
            <person name="Sorensen T."/>
            <person name="Nielsen M.R."/>
            <person name="Sondergaard T.E."/>
            <person name="Sorensen J.L."/>
            <person name="Fitzpatrick D.A."/>
            <person name="Frisvad J.C."/>
            <person name="Nielsen K.L."/>
        </authorList>
    </citation>
    <scope>NUCLEOTIDE SEQUENCE [LARGE SCALE GENOMIC DNA]</scope>
    <source>
        <strain evidence="4 5">IBT 35679</strain>
    </source>
</reference>